<dbReference type="Pfam" id="PF06445">
    <property type="entry name" value="GyrI-like"/>
    <property type="match status" value="1"/>
</dbReference>
<dbReference type="SUPFAM" id="SSF55136">
    <property type="entry name" value="Probable bacterial effector-binding domain"/>
    <property type="match status" value="1"/>
</dbReference>
<dbReference type="RefSeq" id="WP_214419713.1">
    <property type="nucleotide sequence ID" value="NZ_CP075546.1"/>
</dbReference>
<dbReference type="Proteomes" id="UP000680656">
    <property type="component" value="Chromosome"/>
</dbReference>
<dbReference type="InterPro" id="IPR050908">
    <property type="entry name" value="SmbC-like"/>
</dbReference>
<dbReference type="GeneID" id="65098850"/>
<dbReference type="PANTHER" id="PTHR40055:SF1">
    <property type="entry name" value="TRANSCRIPTIONAL REGULATOR YGIV-RELATED"/>
    <property type="match status" value="1"/>
</dbReference>
<evidence type="ECO:0000313" key="2">
    <source>
        <dbReference type="EMBL" id="QVV88910.1"/>
    </source>
</evidence>
<dbReference type="InterPro" id="IPR029442">
    <property type="entry name" value="GyrI-like"/>
</dbReference>
<dbReference type="SMART" id="SM00871">
    <property type="entry name" value="AraC_E_bind"/>
    <property type="match status" value="1"/>
</dbReference>
<dbReference type="PANTHER" id="PTHR40055">
    <property type="entry name" value="TRANSCRIPTIONAL REGULATOR YGIV-RELATED"/>
    <property type="match status" value="1"/>
</dbReference>
<dbReference type="InterPro" id="IPR011256">
    <property type="entry name" value="Reg_factor_effector_dom_sf"/>
</dbReference>
<gene>
    <name evidence="2" type="ORF">KHC33_16660</name>
</gene>
<evidence type="ECO:0000313" key="3">
    <source>
        <dbReference type="Proteomes" id="UP000680656"/>
    </source>
</evidence>
<keyword evidence="3" id="KW-1185">Reference proteome</keyword>
<name>A0A8E7AWZ5_9EURY</name>
<reference evidence="2 3" key="1">
    <citation type="submission" date="2021-05" db="EMBL/GenBank/DDBJ databases">
        <title>A novel Methanospirillum isolate from a pyrite-forming mixed culture.</title>
        <authorList>
            <person name="Bunk B."/>
            <person name="Sproer C."/>
            <person name="Spring S."/>
            <person name="Pester M."/>
        </authorList>
    </citation>
    <scope>NUCLEOTIDE SEQUENCE [LARGE SCALE GENOMIC DNA]</scope>
    <source>
        <strain evidence="2 3">J.3.6.1-F.2.7.3</strain>
    </source>
</reference>
<accession>A0A8E7AWZ5</accession>
<dbReference type="AlphaFoldDB" id="A0A8E7AWZ5"/>
<dbReference type="InterPro" id="IPR010499">
    <property type="entry name" value="AraC_E-bd"/>
</dbReference>
<dbReference type="Gene3D" id="3.20.80.10">
    <property type="entry name" value="Regulatory factor, effector binding domain"/>
    <property type="match status" value="1"/>
</dbReference>
<sequence length="162" mass="18223">MKILKEPTIQDLEERYVAYVSYQGNYIGNPALFAELFGKLFGWGFQNQVMGPDTVMIAAYYDDPEVTPPDELTLDVCMSIPEGVKGEGEIKTKNLPGGKYAVIGLELDGPEEYPASWEKIVEWVASHGLEIDISRASYEVYLNNPEEHPKKHHIVDICMAVR</sequence>
<organism evidence="2 3">
    <name type="scientific">Methanospirillum purgamenti</name>
    <dbReference type="NCBI Taxonomy" id="2834276"/>
    <lineage>
        <taxon>Archaea</taxon>
        <taxon>Methanobacteriati</taxon>
        <taxon>Methanobacteriota</taxon>
        <taxon>Stenosarchaea group</taxon>
        <taxon>Methanomicrobia</taxon>
        <taxon>Methanomicrobiales</taxon>
        <taxon>Methanospirillaceae</taxon>
        <taxon>Methanospirillum</taxon>
    </lineage>
</organism>
<proteinExistence type="predicted"/>
<protein>
    <submittedName>
        <fullName evidence="2">GyrI-like domain-containing protein</fullName>
    </submittedName>
</protein>
<evidence type="ECO:0000259" key="1">
    <source>
        <dbReference type="SMART" id="SM00871"/>
    </source>
</evidence>
<dbReference type="KEGG" id="mrtj:KHC33_16660"/>
<feature type="domain" description="AraC effector-binding" evidence="1">
    <location>
        <begin position="5"/>
        <end position="162"/>
    </location>
</feature>
<dbReference type="EMBL" id="CP075546">
    <property type="protein sequence ID" value="QVV88910.1"/>
    <property type="molecule type" value="Genomic_DNA"/>
</dbReference>